<comment type="caution">
    <text evidence="2">The sequence shown here is derived from an EMBL/GenBank/DDBJ whole genome shotgun (WGS) entry which is preliminary data.</text>
</comment>
<evidence type="ECO:0000313" key="2">
    <source>
        <dbReference type="EMBL" id="KKS86049.1"/>
    </source>
</evidence>
<dbReference type="SUPFAM" id="SSF81301">
    <property type="entry name" value="Nucleotidyltransferase"/>
    <property type="match status" value="1"/>
</dbReference>
<gene>
    <name evidence="2" type="ORF">UV59_C0003G0044</name>
</gene>
<dbReference type="Gene3D" id="3.30.460.10">
    <property type="entry name" value="Beta Polymerase, domain 2"/>
    <property type="match status" value="1"/>
</dbReference>
<reference evidence="2 3" key="1">
    <citation type="journal article" date="2015" name="Nature">
        <title>rRNA introns, odd ribosomes, and small enigmatic genomes across a large radiation of phyla.</title>
        <authorList>
            <person name="Brown C.T."/>
            <person name="Hug L.A."/>
            <person name="Thomas B.C."/>
            <person name="Sharon I."/>
            <person name="Castelle C.J."/>
            <person name="Singh A."/>
            <person name="Wilkins M.J."/>
            <person name="Williams K.H."/>
            <person name="Banfield J.F."/>
        </authorList>
    </citation>
    <scope>NUCLEOTIDE SEQUENCE [LARGE SCALE GENOMIC DNA]</scope>
</reference>
<organism evidence="2 3">
    <name type="scientific">Candidatus Gottesmanbacteria bacterium GW2011_GWA1_43_11</name>
    <dbReference type="NCBI Taxonomy" id="1618436"/>
    <lineage>
        <taxon>Bacteria</taxon>
        <taxon>Candidatus Gottesmaniibacteriota</taxon>
    </lineage>
</organism>
<dbReference type="STRING" id="1618436.UV59_C0003G0044"/>
<dbReference type="EMBL" id="LCFB01000003">
    <property type="protein sequence ID" value="KKS86049.1"/>
    <property type="molecule type" value="Genomic_DNA"/>
</dbReference>
<dbReference type="PANTHER" id="PTHR43449:SF1">
    <property type="entry name" value="POLYMERASE BETA NUCLEOTIDYLTRANSFERASE DOMAIN-CONTAINING PROTEIN"/>
    <property type="match status" value="1"/>
</dbReference>
<evidence type="ECO:0000259" key="1">
    <source>
        <dbReference type="Pfam" id="PF01909"/>
    </source>
</evidence>
<dbReference type="Proteomes" id="UP000034543">
    <property type="component" value="Unassembled WGS sequence"/>
</dbReference>
<dbReference type="Pfam" id="PF01909">
    <property type="entry name" value="NTP_transf_2"/>
    <property type="match status" value="1"/>
</dbReference>
<dbReference type="AlphaFoldDB" id="A0A0G1CKL4"/>
<dbReference type="PANTHER" id="PTHR43449">
    <property type="entry name" value="NUCLEOTIDYLTRANSFERASE"/>
    <property type="match status" value="1"/>
</dbReference>
<name>A0A0G1CKL4_9BACT</name>
<evidence type="ECO:0000313" key="3">
    <source>
        <dbReference type="Proteomes" id="UP000034543"/>
    </source>
</evidence>
<accession>A0A0G1CKL4</accession>
<dbReference type="CDD" id="cd05403">
    <property type="entry name" value="NT_KNTase_like"/>
    <property type="match status" value="1"/>
</dbReference>
<dbReference type="InterPro" id="IPR043519">
    <property type="entry name" value="NT_sf"/>
</dbReference>
<dbReference type="GO" id="GO:0016779">
    <property type="term" value="F:nucleotidyltransferase activity"/>
    <property type="evidence" value="ECO:0007669"/>
    <property type="project" value="InterPro"/>
</dbReference>
<sequence length="109" mass="12362">MDQQTLLSDTPKNLIEKYRKVLKANNVAFDKMIVFGSFAKKTQHMASDLDVCVVSKEFGKDAFAEMIMLAKYAAQVDSLIEPHPYSPQDLADKWDPLAHEIRIHGIIIQ</sequence>
<proteinExistence type="predicted"/>
<feature type="domain" description="Polymerase nucleotidyl transferase" evidence="1">
    <location>
        <begin position="15"/>
        <end position="71"/>
    </location>
</feature>
<dbReference type="InterPro" id="IPR002934">
    <property type="entry name" value="Polymerase_NTP_transf_dom"/>
</dbReference>
<protein>
    <submittedName>
        <fullName evidence="2">Polymerase, beta domain protein region protein</fullName>
    </submittedName>
</protein>